<dbReference type="AlphaFoldDB" id="A0A172YKK7"/>
<dbReference type="STRING" id="376489.A5892_14420"/>
<sequence>MPLGLSAPLRALWWVGRGDWQAAHDEVEAEATRDAAWVHAHLHRREGDLGNAGYWYRRAGREPGEDDLDGEWRSMVGELIIKRTEEEVR</sequence>
<organism evidence="1 2">
    <name type="scientific">Halotalea alkalilenta</name>
    <dbReference type="NCBI Taxonomy" id="376489"/>
    <lineage>
        <taxon>Bacteria</taxon>
        <taxon>Pseudomonadati</taxon>
        <taxon>Pseudomonadota</taxon>
        <taxon>Gammaproteobacteria</taxon>
        <taxon>Oceanospirillales</taxon>
        <taxon>Halomonadaceae</taxon>
        <taxon>Halotalea</taxon>
    </lineage>
</organism>
<protein>
    <submittedName>
        <fullName evidence="1">Uncharacterized protein</fullName>
    </submittedName>
</protein>
<keyword evidence="2" id="KW-1185">Reference proteome</keyword>
<dbReference type="KEGG" id="haa:A5892_14420"/>
<evidence type="ECO:0000313" key="1">
    <source>
        <dbReference type="EMBL" id="ANF59692.1"/>
    </source>
</evidence>
<accession>A0A172YKK7</accession>
<dbReference type="Proteomes" id="UP000077875">
    <property type="component" value="Chromosome"/>
</dbReference>
<evidence type="ECO:0000313" key="2">
    <source>
        <dbReference type="Proteomes" id="UP000077875"/>
    </source>
</evidence>
<proteinExistence type="predicted"/>
<reference evidence="1 2" key="1">
    <citation type="submission" date="2016-04" db="EMBL/GenBank/DDBJ databases">
        <title>Complete Genome Sequence of Halotalea alkalilenta IHB B 13600.</title>
        <authorList>
            <person name="Swarnkar M.K."/>
            <person name="Sharma A."/>
            <person name="Kaushal K."/>
            <person name="Soni R."/>
            <person name="Rana S."/>
            <person name="Singh A.K."/>
            <person name="Gulati A."/>
        </authorList>
    </citation>
    <scope>NUCLEOTIDE SEQUENCE [LARGE SCALE GENOMIC DNA]</scope>
    <source>
        <strain evidence="1 2">IHB B 13600</strain>
    </source>
</reference>
<gene>
    <name evidence="1" type="ORF">A5892_14420</name>
</gene>
<dbReference type="EMBL" id="CP015243">
    <property type="protein sequence ID" value="ANF59692.1"/>
    <property type="molecule type" value="Genomic_DNA"/>
</dbReference>
<name>A0A172YKK7_9GAMM</name>